<keyword evidence="2" id="KW-0227">DNA damage</keyword>
<evidence type="ECO:0000256" key="4">
    <source>
        <dbReference type="ARBA" id="ARBA00022833"/>
    </source>
</evidence>
<dbReference type="PROSITE" id="PS00028">
    <property type="entry name" value="ZINC_FINGER_C2H2_1"/>
    <property type="match status" value="1"/>
</dbReference>
<evidence type="ECO:0000259" key="9">
    <source>
        <dbReference type="PROSITE" id="PS50178"/>
    </source>
</evidence>
<dbReference type="Pfam" id="PF11464">
    <property type="entry name" value="Rbsn"/>
    <property type="match status" value="1"/>
</dbReference>
<dbReference type="Pfam" id="PF01363">
    <property type="entry name" value="FYVE"/>
    <property type="match status" value="1"/>
</dbReference>
<evidence type="ECO:0000313" key="11">
    <source>
        <dbReference type="Proteomes" id="UP000326565"/>
    </source>
</evidence>
<dbReference type="SUPFAM" id="SSF57903">
    <property type="entry name" value="FYVE/PHD zinc finger"/>
    <property type="match status" value="2"/>
</dbReference>
<accession>A0A5N5XHH3</accession>
<feature type="region of interest" description="Disordered" evidence="8">
    <location>
        <begin position="537"/>
        <end position="568"/>
    </location>
</feature>
<protein>
    <recommendedName>
        <fullName evidence="9">FYVE-type domain-containing protein</fullName>
    </recommendedName>
</protein>
<dbReference type="PROSITE" id="PS50178">
    <property type="entry name" value="ZF_FYVE"/>
    <property type="match status" value="2"/>
</dbReference>
<evidence type="ECO:0000256" key="5">
    <source>
        <dbReference type="ARBA" id="ARBA00023204"/>
    </source>
</evidence>
<dbReference type="GO" id="GO:0008270">
    <property type="term" value="F:zinc ion binding"/>
    <property type="evidence" value="ECO:0007669"/>
    <property type="project" value="UniProtKB-KW"/>
</dbReference>
<dbReference type="EMBL" id="ML732154">
    <property type="protein sequence ID" value="KAB8078892.1"/>
    <property type="molecule type" value="Genomic_DNA"/>
</dbReference>
<keyword evidence="7" id="KW-0175">Coiled coil</keyword>
<proteinExistence type="predicted"/>
<sequence length="674" mass="75480">MSRRTLGGGRILGSANALSLSASTPSPQPKPRLVSPTASSVSLSSQASASQFSSETQDLTSRISLDNVGTSIPAAPAAAGAQLACPICSEEMVTLLQLNRHLDDVHQNLEDDRQDEVKDWFKVQMEKARRFQPLAVLNQKLKGLDVFESNDNLQPFAGPSRPSGPTQMHTPEQPRPLDPEDIIVKDHWQARCLYDVCLEPSCGKRLNATNGCVNCRKCGKLFCEEHTMYQMKLSRSAQHEPVRGLWCRVCETCYKSREGYNDHNGLVRDRMDEFKAVRKQTVDKAFLEVSRLEKRLTRLTQLLASLPMEQIQSNTSKLWSLAWQNDQRKALEQTVVSWQDDTSVSRCPFCQQDFTGYTFRRHHCRTCGRVVCGDPATGCSIEVPLSITPLTKTPTEKSDNTDIINVDVRLCKECRSTIFDRRDFEADLMRKPPDVRAYENLIQFERGIRILLPKFQRLLTALQDPRRPPSSAQIAEASKVRKRLTDSFAQYDVAARRIRDLPTQSSAQQRLQKAIYQQASSFLHLHMLPLKSLPKVLRHSTPNGRLPSSTSSPSTTNGNGSAGSHQRQGSALSFIKYNSVAASGSNSSLASDASSAVSALEAEEKSLRERLIVLEEQKFFVSEMIADANRRRKFDEVSSLAMNVEDLTREIDRVNGMLARLDFESVYTSNQPAN</sequence>
<feature type="region of interest" description="Disordered" evidence="8">
    <location>
        <begin position="153"/>
        <end position="178"/>
    </location>
</feature>
<dbReference type="InterPro" id="IPR017455">
    <property type="entry name" value="Znf_FYVE-rel"/>
</dbReference>
<feature type="domain" description="FYVE-type" evidence="9">
    <location>
        <begin position="341"/>
        <end position="419"/>
    </location>
</feature>
<evidence type="ECO:0000256" key="2">
    <source>
        <dbReference type="ARBA" id="ARBA00022763"/>
    </source>
</evidence>
<dbReference type="CDD" id="cd15737">
    <property type="entry name" value="FYVE2_Vac1p_like"/>
    <property type="match status" value="1"/>
</dbReference>
<evidence type="ECO:0000256" key="1">
    <source>
        <dbReference type="ARBA" id="ARBA00022723"/>
    </source>
</evidence>
<reference evidence="10 11" key="1">
    <citation type="submission" date="2019-04" db="EMBL/GenBank/DDBJ databases">
        <title>Friends and foes A comparative genomics study of 23 Aspergillus species from section Flavi.</title>
        <authorList>
            <consortium name="DOE Joint Genome Institute"/>
            <person name="Kjaerbolling I."/>
            <person name="Vesth T."/>
            <person name="Frisvad J.C."/>
            <person name="Nybo J.L."/>
            <person name="Theobald S."/>
            <person name="Kildgaard S."/>
            <person name="Isbrandt T."/>
            <person name="Kuo A."/>
            <person name="Sato A."/>
            <person name="Lyhne E.K."/>
            <person name="Kogle M.E."/>
            <person name="Wiebenga A."/>
            <person name="Kun R.S."/>
            <person name="Lubbers R.J."/>
            <person name="Makela M.R."/>
            <person name="Barry K."/>
            <person name="Chovatia M."/>
            <person name="Clum A."/>
            <person name="Daum C."/>
            <person name="Haridas S."/>
            <person name="He G."/>
            <person name="LaButti K."/>
            <person name="Lipzen A."/>
            <person name="Mondo S."/>
            <person name="Riley R."/>
            <person name="Salamov A."/>
            <person name="Simmons B.A."/>
            <person name="Magnuson J.K."/>
            <person name="Henrissat B."/>
            <person name="Mortensen U.H."/>
            <person name="Larsen T.O."/>
            <person name="Devries R.P."/>
            <person name="Grigoriev I.V."/>
            <person name="Machida M."/>
            <person name="Baker S.E."/>
            <person name="Andersen M.R."/>
        </authorList>
    </citation>
    <scope>NUCLEOTIDE SEQUENCE [LARGE SCALE GENOMIC DNA]</scope>
    <source>
        <strain evidence="10 11">CBS 151.66</strain>
    </source>
</reference>
<dbReference type="OrthoDB" id="166134at2759"/>
<dbReference type="Gene3D" id="3.30.40.10">
    <property type="entry name" value="Zinc/RING finger domain, C3HC4 (zinc finger)"/>
    <property type="match status" value="2"/>
</dbReference>
<name>A0A5N5XHH3_9EURO</name>
<dbReference type="SUPFAM" id="SSF140125">
    <property type="entry name" value="Rabenosyn-5 Rab-binding domain-like"/>
    <property type="match status" value="1"/>
</dbReference>
<dbReference type="InterPro" id="IPR013083">
    <property type="entry name" value="Znf_RING/FYVE/PHD"/>
</dbReference>
<feature type="region of interest" description="Disordered" evidence="8">
    <location>
        <begin position="17"/>
        <end position="40"/>
    </location>
</feature>
<evidence type="ECO:0000256" key="7">
    <source>
        <dbReference type="SAM" id="Coils"/>
    </source>
</evidence>
<evidence type="ECO:0000256" key="6">
    <source>
        <dbReference type="PROSITE-ProRule" id="PRU00091"/>
    </source>
</evidence>
<keyword evidence="11" id="KW-1185">Reference proteome</keyword>
<organism evidence="10 11">
    <name type="scientific">Aspergillus leporis</name>
    <dbReference type="NCBI Taxonomy" id="41062"/>
    <lineage>
        <taxon>Eukaryota</taxon>
        <taxon>Fungi</taxon>
        <taxon>Dikarya</taxon>
        <taxon>Ascomycota</taxon>
        <taxon>Pezizomycotina</taxon>
        <taxon>Eurotiomycetes</taxon>
        <taxon>Eurotiomycetidae</taxon>
        <taxon>Eurotiales</taxon>
        <taxon>Aspergillaceae</taxon>
        <taxon>Aspergillus</taxon>
        <taxon>Aspergillus subgen. Circumdati</taxon>
    </lineage>
</organism>
<evidence type="ECO:0000313" key="10">
    <source>
        <dbReference type="EMBL" id="KAB8078892.1"/>
    </source>
</evidence>
<dbReference type="InterPro" id="IPR021565">
    <property type="entry name" value="Rbsn_Rab-bd"/>
</dbReference>
<dbReference type="GO" id="GO:0003677">
    <property type="term" value="F:DNA binding"/>
    <property type="evidence" value="ECO:0007669"/>
    <property type="project" value="InterPro"/>
</dbReference>
<feature type="domain" description="FYVE-type" evidence="9">
    <location>
        <begin position="202"/>
        <end position="258"/>
    </location>
</feature>
<dbReference type="Proteomes" id="UP000326565">
    <property type="component" value="Unassembled WGS sequence"/>
</dbReference>
<dbReference type="PANTHER" id="PTHR13510:SF44">
    <property type="entry name" value="RABENOSYN-5"/>
    <property type="match status" value="1"/>
</dbReference>
<dbReference type="InterPro" id="IPR006642">
    <property type="entry name" value="Rad18_UBZ4"/>
</dbReference>
<keyword evidence="5" id="KW-0234">DNA repair</keyword>
<dbReference type="CDD" id="cd15761">
    <property type="entry name" value="FYVE1_Vac1p_like"/>
    <property type="match status" value="1"/>
</dbReference>
<dbReference type="InterPro" id="IPR000306">
    <property type="entry name" value="Znf_FYVE"/>
</dbReference>
<dbReference type="SMART" id="SM00734">
    <property type="entry name" value="ZnF_Rad18"/>
    <property type="match status" value="1"/>
</dbReference>
<feature type="coiled-coil region" evidence="7">
    <location>
        <begin position="590"/>
        <end position="617"/>
    </location>
</feature>
<dbReference type="InterPro" id="IPR011011">
    <property type="entry name" value="Znf_FYVE_PHD"/>
</dbReference>
<dbReference type="AlphaFoldDB" id="A0A5N5XHH3"/>
<evidence type="ECO:0000256" key="8">
    <source>
        <dbReference type="SAM" id="MobiDB-lite"/>
    </source>
</evidence>
<evidence type="ECO:0000256" key="3">
    <source>
        <dbReference type="ARBA" id="ARBA00022771"/>
    </source>
</evidence>
<dbReference type="InterPro" id="IPR052727">
    <property type="entry name" value="Rab4/Rab5_effector"/>
</dbReference>
<keyword evidence="3 6" id="KW-0863">Zinc-finger</keyword>
<dbReference type="PANTHER" id="PTHR13510">
    <property type="entry name" value="FYVE-FINGER-CONTAINING RAB5 EFFECTOR PROTEIN RABENOSYN-5-RELATED"/>
    <property type="match status" value="1"/>
</dbReference>
<dbReference type="SMART" id="SM00064">
    <property type="entry name" value="FYVE"/>
    <property type="match status" value="2"/>
</dbReference>
<dbReference type="InterPro" id="IPR036531">
    <property type="entry name" value="Rbsn_Rab-bd_sf"/>
</dbReference>
<feature type="compositionally biased region" description="Low complexity" evidence="8">
    <location>
        <begin position="547"/>
        <end position="564"/>
    </location>
</feature>
<dbReference type="InterPro" id="IPR013087">
    <property type="entry name" value="Znf_C2H2_type"/>
</dbReference>
<dbReference type="GO" id="GO:0006281">
    <property type="term" value="P:DNA repair"/>
    <property type="evidence" value="ECO:0007669"/>
    <property type="project" value="UniProtKB-KW"/>
</dbReference>
<keyword evidence="1" id="KW-0479">Metal-binding</keyword>
<keyword evidence="4" id="KW-0862">Zinc</keyword>
<gene>
    <name evidence="10" type="ORF">BDV29DRAFT_165500</name>
</gene>